<dbReference type="Proteomes" id="UP001054837">
    <property type="component" value="Unassembled WGS sequence"/>
</dbReference>
<evidence type="ECO:0000313" key="1">
    <source>
        <dbReference type="EMBL" id="GIY90493.1"/>
    </source>
</evidence>
<reference evidence="1 2" key="1">
    <citation type="submission" date="2021-06" db="EMBL/GenBank/DDBJ databases">
        <title>Caerostris darwini draft genome.</title>
        <authorList>
            <person name="Kono N."/>
            <person name="Arakawa K."/>
        </authorList>
    </citation>
    <scope>NUCLEOTIDE SEQUENCE [LARGE SCALE GENOMIC DNA]</scope>
</reference>
<dbReference type="AlphaFoldDB" id="A0AAV4X751"/>
<gene>
    <name evidence="1" type="ORF">CDAR_195081</name>
</gene>
<comment type="caution">
    <text evidence="1">The sequence shown here is derived from an EMBL/GenBank/DDBJ whole genome shotgun (WGS) entry which is preliminary data.</text>
</comment>
<evidence type="ECO:0000313" key="2">
    <source>
        <dbReference type="Proteomes" id="UP001054837"/>
    </source>
</evidence>
<protein>
    <submittedName>
        <fullName evidence="1">Uncharacterized protein</fullName>
    </submittedName>
</protein>
<dbReference type="EMBL" id="BPLQ01015713">
    <property type="protein sequence ID" value="GIY90493.1"/>
    <property type="molecule type" value="Genomic_DNA"/>
</dbReference>
<accession>A0AAV4X751</accession>
<organism evidence="1 2">
    <name type="scientific">Caerostris darwini</name>
    <dbReference type="NCBI Taxonomy" id="1538125"/>
    <lineage>
        <taxon>Eukaryota</taxon>
        <taxon>Metazoa</taxon>
        <taxon>Ecdysozoa</taxon>
        <taxon>Arthropoda</taxon>
        <taxon>Chelicerata</taxon>
        <taxon>Arachnida</taxon>
        <taxon>Araneae</taxon>
        <taxon>Araneomorphae</taxon>
        <taxon>Entelegynae</taxon>
        <taxon>Araneoidea</taxon>
        <taxon>Araneidae</taxon>
        <taxon>Caerostris</taxon>
    </lineage>
</organism>
<name>A0AAV4X751_9ARAC</name>
<keyword evidence="2" id="KW-1185">Reference proteome</keyword>
<sequence length="124" mass="13832">MECTKLVSQSPTVFSGPKWPPESLVTALVLNQLPLSRRERENQTLFLLKGGDFQTQLVHRPSLAKLNFRHLYHFIGLEDCELLPGCLPPTTNCIGKVGCGIFLPFSRSLLASTSFFVLLLFPSN</sequence>
<proteinExistence type="predicted"/>